<sequence length="309" mass="35847">MIISASRRTDIPAFFAEWFINRLKDGYVLVPNPKSSKRLSHINLSPQIVDCIVFWTKNPIPIFDKLDIIDDLGYKYYFQFTLTPYGKDIEQNLPDKLNLLNAFIRLSEKIGENRVIWRYDPIILNSKYNLKWHIKNFSYLCNKLKGKTKICVFSFLDIYNNIKGEFQNVSDAEVQNIAKYFSAIAKDNNIKLKVCGEKYNLENYGIKKATCISKKIIENITGYKINAKKDINQRKLCNCIQSIDIGAYNTCKNGCSYCYANNNLNLIYENELNFDVNCPILTGSIKGNEIIKKRVCESNKINQISFFDY</sequence>
<protein>
    <recommendedName>
        <fullName evidence="3">DUF1848 domain-containing protein</fullName>
    </recommendedName>
</protein>
<dbReference type="Pfam" id="PF08902">
    <property type="entry name" value="DUF1848"/>
    <property type="match status" value="1"/>
</dbReference>
<organism evidence="1 2">
    <name type="scientific">Peptoniphilus olsenii</name>
    <dbReference type="NCBI Taxonomy" id="411570"/>
    <lineage>
        <taxon>Bacteria</taxon>
        <taxon>Bacillati</taxon>
        <taxon>Bacillota</taxon>
        <taxon>Tissierellia</taxon>
        <taxon>Tissierellales</taxon>
        <taxon>Peptoniphilaceae</taxon>
        <taxon>Peptoniphilus</taxon>
    </lineage>
</organism>
<reference evidence="1 2" key="1">
    <citation type="submission" date="2024-06" db="EMBL/GenBank/DDBJ databases">
        <title>Genomic Encyclopedia of Type Strains, Phase IV (KMG-IV): sequencing the most valuable type-strain genomes for metagenomic binning, comparative biology and taxonomic classification.</title>
        <authorList>
            <person name="Goeker M."/>
        </authorList>
    </citation>
    <scope>NUCLEOTIDE SEQUENCE [LARGE SCALE GENOMIC DNA]</scope>
    <source>
        <strain evidence="1 2">DSM 21460</strain>
    </source>
</reference>
<comment type="caution">
    <text evidence="1">The sequence shown here is derived from an EMBL/GenBank/DDBJ whole genome shotgun (WGS) entry which is preliminary data.</text>
</comment>
<evidence type="ECO:0008006" key="3">
    <source>
        <dbReference type="Google" id="ProtNLM"/>
    </source>
</evidence>
<dbReference type="Proteomes" id="UP001549162">
    <property type="component" value="Unassembled WGS sequence"/>
</dbReference>
<keyword evidence="2" id="KW-1185">Reference proteome</keyword>
<name>A0ABV2JAS4_9FIRM</name>
<dbReference type="RefSeq" id="WP_354368760.1">
    <property type="nucleotide sequence ID" value="NZ_JBEPMA010000010.1"/>
</dbReference>
<proteinExistence type="predicted"/>
<accession>A0ABV2JAS4</accession>
<evidence type="ECO:0000313" key="1">
    <source>
        <dbReference type="EMBL" id="MET3617897.1"/>
    </source>
</evidence>
<dbReference type="EMBL" id="JBEPMA010000010">
    <property type="protein sequence ID" value="MET3617897.1"/>
    <property type="molecule type" value="Genomic_DNA"/>
</dbReference>
<evidence type="ECO:0000313" key="2">
    <source>
        <dbReference type="Proteomes" id="UP001549162"/>
    </source>
</evidence>
<gene>
    <name evidence="1" type="ORF">ABID14_001532</name>
</gene>
<dbReference type="InterPro" id="IPR014998">
    <property type="entry name" value="DUF1848"/>
</dbReference>